<dbReference type="SUPFAM" id="SSF50978">
    <property type="entry name" value="WD40 repeat-like"/>
    <property type="match status" value="1"/>
</dbReference>
<gene>
    <name evidence="4" type="ORF">R5R35_011714</name>
</gene>
<evidence type="ECO:0000259" key="2">
    <source>
        <dbReference type="Pfam" id="PF13837"/>
    </source>
</evidence>
<evidence type="ECO:0000313" key="4">
    <source>
        <dbReference type="EMBL" id="KAK7791329.1"/>
    </source>
</evidence>
<comment type="caution">
    <text evidence="4">The sequence shown here is derived from an EMBL/GenBank/DDBJ whole genome shotgun (WGS) entry which is preliminary data.</text>
</comment>
<organism evidence="4 5">
    <name type="scientific">Gryllus longicercus</name>
    <dbReference type="NCBI Taxonomy" id="2509291"/>
    <lineage>
        <taxon>Eukaryota</taxon>
        <taxon>Metazoa</taxon>
        <taxon>Ecdysozoa</taxon>
        <taxon>Arthropoda</taxon>
        <taxon>Hexapoda</taxon>
        <taxon>Insecta</taxon>
        <taxon>Pterygota</taxon>
        <taxon>Neoptera</taxon>
        <taxon>Polyneoptera</taxon>
        <taxon>Orthoptera</taxon>
        <taxon>Ensifera</taxon>
        <taxon>Gryllidea</taxon>
        <taxon>Grylloidea</taxon>
        <taxon>Gryllidae</taxon>
        <taxon>Gryllinae</taxon>
        <taxon>Gryllus</taxon>
    </lineage>
</organism>
<dbReference type="Gene3D" id="1.10.10.60">
    <property type="entry name" value="Homeodomain-like"/>
    <property type="match status" value="1"/>
</dbReference>
<dbReference type="InterPro" id="IPR036322">
    <property type="entry name" value="WD40_repeat_dom_sf"/>
</dbReference>
<keyword evidence="5" id="KW-1185">Reference proteome</keyword>
<protein>
    <submittedName>
        <fullName evidence="4">Uncharacterized protein</fullName>
    </submittedName>
</protein>
<feature type="compositionally biased region" description="Acidic residues" evidence="1">
    <location>
        <begin position="650"/>
        <end position="662"/>
    </location>
</feature>
<dbReference type="Gene3D" id="2.130.10.10">
    <property type="entry name" value="YVTN repeat-like/Quinoprotein amine dehydrogenase"/>
    <property type="match status" value="1"/>
</dbReference>
<evidence type="ECO:0000313" key="5">
    <source>
        <dbReference type="Proteomes" id="UP001378592"/>
    </source>
</evidence>
<dbReference type="PANTHER" id="PTHR23287">
    <property type="entry name" value="RUBY-EYE2-LIKE PROTEIN"/>
    <property type="match status" value="1"/>
</dbReference>
<accession>A0AAN9V469</accession>
<sequence length="750" mass="84524">MADPSSEDEGLLREWAPLTNLLQQIPLKAQRGIFTHELNLTCVDALSDFIALGTNLGLVYWYSRRKGDLQRLRCENTASAITCVKVISTVDYMLAVGNEQGMVTVFQIPKEPPDSLPESMRPVRKKQVERYTINGLHTSSVTAIEWSLNGMKLFSGDKNGLVVLTEIDFYMHLSKSVELLNEKYEIVQLSYCQQLLLVSTTYRSIVCHRDDRWRVAQVGQKERKSLGKLGATFCLGSGRPQDLTVYASRPGLRLWLADKNGIVQQTLIYKDTMMQEHRHVPLINPIPAHMKNARGDHTFGPLRVFKDNLLVTYSQDTVYVLNPTDIYVVATVADLRHVQDVSVTKDEIFILEGDRSIIRVAYLPEAVLEPGHDAVQNVVHERQCGQLSLNEVFLYIVGCPDIQEKLADTSAEESVWTYVSSEMSRFGYPMGEQAPKKCQQKWNHMVSCYNAFQKTKKWNDEPECPSFFEMLDQILKPNLQIDEKNAIEVISVAANNESTVAEPQSKKLKLQQVYNADSLSSSGSQCSEENGLLETSEVVDESNSVYIDSVSDCEGVYYDKHITVYPETSNSELTEEVVLSDVVVDGGNSQNVYVVVTPSFFDHSVFLKDSGGQSEEEEEEEEEEVANEIKYTYLPVVEGSNSDETIQFEVEEGEEDEGEENLAEAGNAESNRSNISLRPVPTPAQALMALVTRIGREERERDNLRRIHMERSFEALESAIWKQNSKINELTDRATALLTDLLQEDSSDSE</sequence>
<dbReference type="Proteomes" id="UP001378592">
    <property type="component" value="Unassembled WGS sequence"/>
</dbReference>
<evidence type="ECO:0000259" key="3">
    <source>
        <dbReference type="Pfam" id="PF23756"/>
    </source>
</evidence>
<feature type="domain" description="Myb/SANT-like DNA-binding" evidence="2">
    <location>
        <begin position="402"/>
        <end position="474"/>
    </location>
</feature>
<dbReference type="Pfam" id="PF13837">
    <property type="entry name" value="Myb_DNA-bind_4"/>
    <property type="match status" value="1"/>
</dbReference>
<feature type="domain" description="HPS5-like beta-propeller" evidence="3">
    <location>
        <begin position="36"/>
        <end position="354"/>
    </location>
</feature>
<dbReference type="InterPro" id="IPR056499">
    <property type="entry name" value="Beta-prop_HPS5-like"/>
</dbReference>
<reference evidence="4 5" key="1">
    <citation type="submission" date="2024-03" db="EMBL/GenBank/DDBJ databases">
        <title>The genome assembly and annotation of the cricket Gryllus longicercus Weissman &amp; Gray.</title>
        <authorList>
            <person name="Szrajer S."/>
            <person name="Gray D."/>
            <person name="Ylla G."/>
        </authorList>
    </citation>
    <scope>NUCLEOTIDE SEQUENCE [LARGE SCALE GENOMIC DNA]</scope>
    <source>
        <strain evidence="4">DAG 2021-001</strain>
        <tissue evidence="4">Whole body minus gut</tissue>
    </source>
</reference>
<dbReference type="PANTHER" id="PTHR23287:SF16">
    <property type="entry name" value="TECTONIN BETA-PROPELLER REPEAT-CONTAINING PROTEIN 2"/>
    <property type="match status" value="1"/>
</dbReference>
<dbReference type="InterPro" id="IPR044822">
    <property type="entry name" value="Myb_DNA-bind_4"/>
</dbReference>
<dbReference type="GO" id="GO:0032527">
    <property type="term" value="P:protein exit from endoplasmic reticulum"/>
    <property type="evidence" value="ECO:0007669"/>
    <property type="project" value="TreeGrafter"/>
</dbReference>
<dbReference type="Pfam" id="PF23756">
    <property type="entry name" value="Beta-prop_HPS5"/>
    <property type="match status" value="1"/>
</dbReference>
<proteinExistence type="predicted"/>
<evidence type="ECO:0000256" key="1">
    <source>
        <dbReference type="SAM" id="MobiDB-lite"/>
    </source>
</evidence>
<dbReference type="GO" id="GO:0005737">
    <property type="term" value="C:cytoplasm"/>
    <property type="evidence" value="ECO:0007669"/>
    <property type="project" value="GOC"/>
</dbReference>
<dbReference type="AlphaFoldDB" id="A0AAN9V469"/>
<name>A0AAN9V469_9ORTH</name>
<feature type="region of interest" description="Disordered" evidence="1">
    <location>
        <begin position="650"/>
        <end position="678"/>
    </location>
</feature>
<dbReference type="EMBL" id="JAZDUA010000543">
    <property type="protein sequence ID" value="KAK7791329.1"/>
    <property type="molecule type" value="Genomic_DNA"/>
</dbReference>
<dbReference type="InterPro" id="IPR015943">
    <property type="entry name" value="WD40/YVTN_repeat-like_dom_sf"/>
</dbReference>